<dbReference type="EMBL" id="SNRW01012328">
    <property type="protein sequence ID" value="KAA6373970.1"/>
    <property type="molecule type" value="Genomic_DNA"/>
</dbReference>
<dbReference type="GO" id="GO:0015631">
    <property type="term" value="F:tubulin binding"/>
    <property type="evidence" value="ECO:0007669"/>
    <property type="project" value="TreeGrafter"/>
</dbReference>
<accession>A0A5J4UUV1</accession>
<dbReference type="GO" id="GO:0070740">
    <property type="term" value="F:tubulin-glutamic acid ligase activity"/>
    <property type="evidence" value="ECO:0007669"/>
    <property type="project" value="TreeGrafter"/>
</dbReference>
<evidence type="ECO:0000256" key="1">
    <source>
        <dbReference type="ARBA" id="ARBA00006820"/>
    </source>
</evidence>
<keyword evidence="3" id="KW-0547">Nucleotide-binding</keyword>
<comment type="caution">
    <text evidence="7">The sequence shown here is derived from an EMBL/GenBank/DDBJ whole genome shotgun (WGS) entry which is preliminary data.</text>
</comment>
<dbReference type="AlphaFoldDB" id="A0A5J4UUV1"/>
<feature type="compositionally biased region" description="Polar residues" evidence="6">
    <location>
        <begin position="125"/>
        <end position="148"/>
    </location>
</feature>
<dbReference type="OrthoDB" id="202825at2759"/>
<organism evidence="7 8">
    <name type="scientific">Streblomastix strix</name>
    <dbReference type="NCBI Taxonomy" id="222440"/>
    <lineage>
        <taxon>Eukaryota</taxon>
        <taxon>Metamonada</taxon>
        <taxon>Preaxostyla</taxon>
        <taxon>Oxymonadida</taxon>
        <taxon>Streblomastigidae</taxon>
        <taxon>Streblomastix</taxon>
    </lineage>
</organism>
<evidence type="ECO:0000256" key="2">
    <source>
        <dbReference type="ARBA" id="ARBA00022598"/>
    </source>
</evidence>
<feature type="region of interest" description="Disordered" evidence="6">
    <location>
        <begin position="120"/>
        <end position="153"/>
    </location>
</feature>
<dbReference type="PROSITE" id="PS51221">
    <property type="entry name" value="TTL"/>
    <property type="match status" value="1"/>
</dbReference>
<dbReference type="GO" id="GO:0000226">
    <property type="term" value="P:microtubule cytoskeleton organization"/>
    <property type="evidence" value="ECO:0007669"/>
    <property type="project" value="TreeGrafter"/>
</dbReference>
<dbReference type="PANTHER" id="PTHR12241:SF39">
    <property type="entry name" value="TUBULIN POLYGLUTAMYLASE TTLL9-RELATED"/>
    <property type="match status" value="1"/>
</dbReference>
<dbReference type="GO" id="GO:0036064">
    <property type="term" value="C:ciliary basal body"/>
    <property type="evidence" value="ECO:0007669"/>
    <property type="project" value="TreeGrafter"/>
</dbReference>
<proteinExistence type="inferred from homology"/>
<dbReference type="GO" id="GO:0005524">
    <property type="term" value="F:ATP binding"/>
    <property type="evidence" value="ECO:0007669"/>
    <property type="project" value="UniProtKB-KW"/>
</dbReference>
<feature type="region of interest" description="Disordered" evidence="6">
    <location>
        <begin position="348"/>
        <end position="367"/>
    </location>
</feature>
<dbReference type="Proteomes" id="UP000324800">
    <property type="component" value="Unassembled WGS sequence"/>
</dbReference>
<keyword evidence="2" id="KW-0436">Ligase</keyword>
<feature type="compositionally biased region" description="Polar residues" evidence="6">
    <location>
        <begin position="354"/>
        <end position="367"/>
    </location>
</feature>
<reference evidence="7 8" key="1">
    <citation type="submission" date="2019-03" db="EMBL/GenBank/DDBJ databases">
        <title>Single cell metagenomics reveals metabolic interactions within the superorganism composed of flagellate Streblomastix strix and complex community of Bacteroidetes bacteria on its surface.</title>
        <authorList>
            <person name="Treitli S.C."/>
            <person name="Kolisko M."/>
            <person name="Husnik F."/>
            <person name="Keeling P."/>
            <person name="Hampl V."/>
        </authorList>
    </citation>
    <scope>NUCLEOTIDE SEQUENCE [LARGE SCALE GENOMIC DNA]</scope>
    <source>
        <strain evidence="7">ST1C</strain>
    </source>
</reference>
<evidence type="ECO:0000256" key="6">
    <source>
        <dbReference type="SAM" id="MobiDB-lite"/>
    </source>
</evidence>
<keyword evidence="4" id="KW-0067">ATP-binding</keyword>
<dbReference type="InterPro" id="IPR004344">
    <property type="entry name" value="TTL/TTLL_fam"/>
</dbReference>
<evidence type="ECO:0000313" key="7">
    <source>
        <dbReference type="EMBL" id="KAA6373970.1"/>
    </source>
</evidence>
<dbReference type="Pfam" id="PF03133">
    <property type="entry name" value="TTL"/>
    <property type="match status" value="1"/>
</dbReference>
<dbReference type="Gene3D" id="3.30.470.20">
    <property type="entry name" value="ATP-grasp fold, B domain"/>
    <property type="match status" value="1"/>
</dbReference>
<evidence type="ECO:0000256" key="3">
    <source>
        <dbReference type="ARBA" id="ARBA00022741"/>
    </source>
</evidence>
<protein>
    <recommendedName>
        <fullName evidence="5">Tubulin--tyrosine ligase-like protein 9</fullName>
    </recommendedName>
</protein>
<comment type="similarity">
    <text evidence="1">Belongs to the tubulin--tyrosine ligase family.</text>
</comment>
<name>A0A5J4UUV1_9EUKA</name>
<dbReference type="SUPFAM" id="SSF56059">
    <property type="entry name" value="Glutathione synthetase ATP-binding domain-like"/>
    <property type="match status" value="1"/>
</dbReference>
<evidence type="ECO:0000313" key="8">
    <source>
        <dbReference type="Proteomes" id="UP000324800"/>
    </source>
</evidence>
<gene>
    <name evidence="7" type="ORF">EZS28_030503</name>
</gene>
<sequence length="427" mass="49384">MDGLVVWIHHCNFSMLRDNQRLNHFPNHYEFTRKDLLYKTLRKYKRHLERNGKAGESDRLNFFPLTYILPQDYGMFREEFKRHQGALWIAKPLGQAQGRGIFLVSKLAQLSEWRVDNRQFGPTIGSKQPSIQTLQNPDDQTADQVQDENQQKEKDKTYLVQKYIDNPFLVGGKKFDLRIYVLVTSFLPLTVWLYRTGFARFSFHRFSMDSADVENSYVHLTNVAIQKHSPTYDPTQGCKWDLRQLKGYIASRYSWPVANKLFYDIQQLLILVLQAAQQVIIHDRHCFEMYGFDVLIDSNLKPWLLEVNASPSLTADTPMDYHLKYVLLNDMFDVVDLENKKKGKGSNIIGQISASSPPTQSNESGSETNVGGFDLVYKGNAAVPCPFAPGLLSQLGTCNDLDRFPHELPERLKNYEKERLLHLQKPD</sequence>
<evidence type="ECO:0000256" key="4">
    <source>
        <dbReference type="ARBA" id="ARBA00022840"/>
    </source>
</evidence>
<evidence type="ECO:0000256" key="5">
    <source>
        <dbReference type="ARBA" id="ARBA00030445"/>
    </source>
</evidence>
<dbReference type="PANTHER" id="PTHR12241">
    <property type="entry name" value="TUBULIN POLYGLUTAMYLASE"/>
    <property type="match status" value="1"/>
</dbReference>